<dbReference type="Proteomes" id="UP000520962">
    <property type="component" value="Unassembled WGS sequence"/>
</dbReference>
<sequence length="124" mass="13987">SQGSSGGDVPDPAEEGGSASRRDELQPSRSSVRIQVDDVLKILKEFLKDYDRLRDAEAAAAREALDIRDNSRDAEYWEALTRVIPEPRLKLWDALDAALLEYHRVLSRRAELLSQALSLQQQNQ</sequence>
<dbReference type="PANTHER" id="PTHR21625">
    <property type="entry name" value="NYD-SP28 PROTEIN"/>
    <property type="match status" value="1"/>
</dbReference>
<feature type="non-terminal residue" evidence="3">
    <location>
        <position position="124"/>
    </location>
</feature>
<feature type="domain" description="Dynein regulatory complex protein 1 C-terminal" evidence="2">
    <location>
        <begin position="75"/>
        <end position="124"/>
    </location>
</feature>
<comment type="caution">
    <text evidence="3">The sequence shown here is derived from an EMBL/GenBank/DDBJ whole genome shotgun (WGS) entry which is preliminary data.</text>
</comment>
<feature type="non-terminal residue" evidence="3">
    <location>
        <position position="1"/>
    </location>
</feature>
<dbReference type="PANTHER" id="PTHR21625:SF1">
    <property type="entry name" value="DYNEIN REGULATORY COMPLEX PROTEIN 1"/>
    <property type="match status" value="1"/>
</dbReference>
<protein>
    <submittedName>
        <fullName evidence="3">DRC1 protein</fullName>
    </submittedName>
</protein>
<name>A0A7L0JGL9_PIPCL</name>
<dbReference type="GO" id="GO:0060285">
    <property type="term" value="P:cilium-dependent cell motility"/>
    <property type="evidence" value="ECO:0007669"/>
    <property type="project" value="TreeGrafter"/>
</dbReference>
<dbReference type="AlphaFoldDB" id="A0A7L0JGL9"/>
<gene>
    <name evidence="3" type="primary">Drc1</name>
    <name evidence="3" type="ORF">PIPCHL_R15470</name>
</gene>
<dbReference type="Pfam" id="PF14775">
    <property type="entry name" value="NYD-SP28_assoc"/>
    <property type="match status" value="1"/>
</dbReference>
<keyword evidence="4" id="KW-1185">Reference proteome</keyword>
<dbReference type="GO" id="GO:0003352">
    <property type="term" value="P:regulation of cilium movement"/>
    <property type="evidence" value="ECO:0007669"/>
    <property type="project" value="TreeGrafter"/>
</dbReference>
<feature type="region of interest" description="Disordered" evidence="1">
    <location>
        <begin position="1"/>
        <end position="30"/>
    </location>
</feature>
<dbReference type="GO" id="GO:0005858">
    <property type="term" value="C:axonemal dynein complex"/>
    <property type="evidence" value="ECO:0007669"/>
    <property type="project" value="InterPro"/>
</dbReference>
<evidence type="ECO:0000259" key="2">
    <source>
        <dbReference type="Pfam" id="PF14775"/>
    </source>
</evidence>
<proteinExistence type="predicted"/>
<dbReference type="InterPro" id="IPR039750">
    <property type="entry name" value="DRC1/DRC2"/>
</dbReference>
<reference evidence="3 4" key="1">
    <citation type="submission" date="2019-09" db="EMBL/GenBank/DDBJ databases">
        <title>Bird 10,000 Genomes (B10K) Project - Family phase.</title>
        <authorList>
            <person name="Zhang G."/>
        </authorList>
    </citation>
    <scope>NUCLEOTIDE SEQUENCE [LARGE SCALE GENOMIC DNA]</scope>
    <source>
        <strain evidence="3">B10K-DU-007-02</strain>
        <tissue evidence="3">Mixed tissue sample</tissue>
    </source>
</reference>
<dbReference type="InterPro" id="IPR029440">
    <property type="entry name" value="DRC1_C"/>
</dbReference>
<evidence type="ECO:0000313" key="4">
    <source>
        <dbReference type="Proteomes" id="UP000520962"/>
    </source>
</evidence>
<dbReference type="EMBL" id="VXAH01001053">
    <property type="protein sequence ID" value="NXK43716.1"/>
    <property type="molecule type" value="Genomic_DNA"/>
</dbReference>
<dbReference type="GO" id="GO:0070286">
    <property type="term" value="P:axonemal dynein complex assembly"/>
    <property type="evidence" value="ECO:0007669"/>
    <property type="project" value="InterPro"/>
</dbReference>
<accession>A0A7L0JGL9</accession>
<evidence type="ECO:0000256" key="1">
    <source>
        <dbReference type="SAM" id="MobiDB-lite"/>
    </source>
</evidence>
<organism evidence="3 4">
    <name type="scientific">Piprites chloris</name>
    <name type="common">Wing-barred manakin</name>
    <dbReference type="NCBI Taxonomy" id="114369"/>
    <lineage>
        <taxon>Eukaryota</taxon>
        <taxon>Metazoa</taxon>
        <taxon>Chordata</taxon>
        <taxon>Craniata</taxon>
        <taxon>Vertebrata</taxon>
        <taxon>Euteleostomi</taxon>
        <taxon>Archelosauria</taxon>
        <taxon>Archosauria</taxon>
        <taxon>Dinosauria</taxon>
        <taxon>Saurischia</taxon>
        <taxon>Theropoda</taxon>
        <taxon>Coelurosauria</taxon>
        <taxon>Aves</taxon>
        <taxon>Neognathae</taxon>
        <taxon>Neoaves</taxon>
        <taxon>Telluraves</taxon>
        <taxon>Australaves</taxon>
        <taxon>Passeriformes</taxon>
        <taxon>Pipridae</taxon>
        <taxon>Piprites</taxon>
    </lineage>
</organism>
<evidence type="ECO:0000313" key="3">
    <source>
        <dbReference type="EMBL" id="NXK43716.1"/>
    </source>
</evidence>